<dbReference type="HOGENOM" id="CLU_2472821_0_0_1"/>
<feature type="region of interest" description="Disordered" evidence="1">
    <location>
        <begin position="45"/>
        <end position="102"/>
    </location>
</feature>
<feature type="region of interest" description="Disordered" evidence="1">
    <location>
        <begin position="1"/>
        <end position="20"/>
    </location>
</feature>
<reference evidence="2" key="2">
    <citation type="submission" date="2008-12" db="EMBL/GenBank/DDBJ databases">
        <title>Improved gene annotation of the rice (Oryza sativa) genomes.</title>
        <authorList>
            <person name="Wang J."/>
            <person name="Li R."/>
            <person name="Fan W."/>
            <person name="Huang Q."/>
            <person name="Zhang J."/>
            <person name="Zhou Y."/>
            <person name="Hu Y."/>
            <person name="Zi S."/>
            <person name="Li J."/>
            <person name="Ni P."/>
            <person name="Zheng H."/>
            <person name="Zhang Y."/>
            <person name="Zhao M."/>
            <person name="Hao Q."/>
            <person name="McDermott J."/>
            <person name="Samudrala R."/>
            <person name="Kristiansen K."/>
            <person name="Wong G.K.-S."/>
        </authorList>
    </citation>
    <scope>NUCLEOTIDE SEQUENCE</scope>
</reference>
<gene>
    <name evidence="2" type="ORF">OsJ_05890</name>
</gene>
<dbReference type="Gramene" id="Os02t0215950-01">
    <property type="protein sequence ID" value="Os02t0215950-01"/>
    <property type="gene ID" value="Os02g0215950"/>
</dbReference>
<protein>
    <submittedName>
        <fullName evidence="2">Uncharacterized protein</fullName>
    </submittedName>
</protein>
<dbReference type="AlphaFoldDB" id="A0A8J8XCV7"/>
<evidence type="ECO:0000256" key="1">
    <source>
        <dbReference type="SAM" id="MobiDB-lite"/>
    </source>
</evidence>
<accession>A0A8J8XCV7</accession>
<dbReference type="Proteomes" id="UP000007752">
    <property type="component" value="Chromosome 2"/>
</dbReference>
<proteinExistence type="predicted"/>
<feature type="compositionally biased region" description="Pro residues" evidence="1">
    <location>
        <begin position="78"/>
        <end position="89"/>
    </location>
</feature>
<evidence type="ECO:0000313" key="2">
    <source>
        <dbReference type="EMBL" id="EEE56559.1"/>
    </source>
</evidence>
<dbReference type="EMBL" id="CM000139">
    <property type="protein sequence ID" value="EEE56559.1"/>
    <property type="molecule type" value="Genomic_DNA"/>
</dbReference>
<name>A0A8J8XCV7_ORYSJ</name>
<feature type="compositionally biased region" description="Polar residues" evidence="1">
    <location>
        <begin position="92"/>
        <end position="102"/>
    </location>
</feature>
<reference evidence="2" key="1">
    <citation type="journal article" date="2005" name="PLoS Biol.">
        <title>The genomes of Oryza sativa: a history of duplications.</title>
        <authorList>
            <person name="Yu J."/>
            <person name="Wang J."/>
            <person name="Lin W."/>
            <person name="Li S."/>
            <person name="Li H."/>
            <person name="Zhou J."/>
            <person name="Ni P."/>
            <person name="Dong W."/>
            <person name="Hu S."/>
            <person name="Zeng C."/>
            <person name="Zhang J."/>
            <person name="Zhang Y."/>
            <person name="Li R."/>
            <person name="Xu Z."/>
            <person name="Li S."/>
            <person name="Li X."/>
            <person name="Zheng H."/>
            <person name="Cong L."/>
            <person name="Lin L."/>
            <person name="Yin J."/>
            <person name="Geng J."/>
            <person name="Li G."/>
            <person name="Shi J."/>
            <person name="Liu J."/>
            <person name="Lv H."/>
            <person name="Li J."/>
            <person name="Wang J."/>
            <person name="Deng Y."/>
            <person name="Ran L."/>
            <person name="Shi X."/>
            <person name="Wang X."/>
            <person name="Wu Q."/>
            <person name="Li C."/>
            <person name="Ren X."/>
            <person name="Wang J."/>
            <person name="Wang X."/>
            <person name="Li D."/>
            <person name="Liu D."/>
            <person name="Zhang X."/>
            <person name="Ji Z."/>
            <person name="Zhao W."/>
            <person name="Sun Y."/>
            <person name="Zhang Z."/>
            <person name="Bao J."/>
            <person name="Han Y."/>
            <person name="Dong L."/>
            <person name="Ji J."/>
            <person name="Chen P."/>
            <person name="Wu S."/>
            <person name="Liu J."/>
            <person name="Xiao Y."/>
            <person name="Bu D."/>
            <person name="Tan J."/>
            <person name="Yang L."/>
            <person name="Ye C."/>
            <person name="Zhang J."/>
            <person name="Xu J."/>
            <person name="Zhou Y."/>
            <person name="Yu Y."/>
            <person name="Zhang B."/>
            <person name="Zhuang S."/>
            <person name="Wei H."/>
            <person name="Liu B."/>
            <person name="Lei M."/>
            <person name="Yu H."/>
            <person name="Li Y."/>
            <person name="Xu H."/>
            <person name="Wei S."/>
            <person name="He X."/>
            <person name="Fang L."/>
            <person name="Zhang Z."/>
            <person name="Zhang Y."/>
            <person name="Huang X."/>
            <person name="Su Z."/>
            <person name="Tong W."/>
            <person name="Li J."/>
            <person name="Tong Z."/>
            <person name="Li S."/>
            <person name="Ye J."/>
            <person name="Wang L."/>
            <person name="Fang L."/>
            <person name="Lei T."/>
            <person name="Chen C."/>
            <person name="Chen H."/>
            <person name="Xu Z."/>
            <person name="Li H."/>
            <person name="Huang H."/>
            <person name="Zhang F."/>
            <person name="Xu H."/>
            <person name="Li N."/>
            <person name="Zhao C."/>
            <person name="Li S."/>
            <person name="Dong L."/>
            <person name="Huang Y."/>
            <person name="Li L."/>
            <person name="Xi Y."/>
            <person name="Qi Q."/>
            <person name="Li W."/>
            <person name="Zhang B."/>
            <person name="Hu W."/>
            <person name="Zhang Y."/>
            <person name="Tian X."/>
            <person name="Jiao Y."/>
            <person name="Liang X."/>
            <person name="Jin J."/>
            <person name="Gao L."/>
            <person name="Zheng W."/>
            <person name="Hao B."/>
            <person name="Liu S."/>
            <person name="Wang W."/>
            <person name="Yuan L."/>
            <person name="Cao M."/>
            <person name="McDermott J."/>
            <person name="Samudrala R."/>
            <person name="Wang J."/>
            <person name="Wong G.K."/>
            <person name="Yang H."/>
        </authorList>
    </citation>
    <scope>NUCLEOTIDE SEQUENCE [LARGE SCALE GENOMIC DNA]</scope>
</reference>
<sequence length="102" mass="10654">MVGASAIVSAPRTPHAPPPRGIYRARIAIFPLPFWVFVLARQGGRLITPPRSPESGGRRLRRPPSPPSVSTGRLGGDSPPPPPLSPPPLSSKGTLASPKSPT</sequence>
<organism evidence="2">
    <name type="scientific">Oryza sativa subsp. japonica</name>
    <name type="common">Rice</name>
    <dbReference type="NCBI Taxonomy" id="39947"/>
    <lineage>
        <taxon>Eukaryota</taxon>
        <taxon>Viridiplantae</taxon>
        <taxon>Streptophyta</taxon>
        <taxon>Embryophyta</taxon>
        <taxon>Tracheophyta</taxon>
        <taxon>Spermatophyta</taxon>
        <taxon>Magnoliopsida</taxon>
        <taxon>Liliopsida</taxon>
        <taxon>Poales</taxon>
        <taxon>Poaceae</taxon>
        <taxon>BOP clade</taxon>
        <taxon>Oryzoideae</taxon>
        <taxon>Oryzeae</taxon>
        <taxon>Oryzinae</taxon>
        <taxon>Oryza</taxon>
        <taxon>Oryza sativa</taxon>
    </lineage>
</organism>